<name>A0A940P2T9_9ENTE</name>
<evidence type="ECO:0000313" key="3">
    <source>
        <dbReference type="EMBL" id="MBP1040417.1"/>
    </source>
</evidence>
<protein>
    <submittedName>
        <fullName evidence="3">GNAT family N-acetyltransferase</fullName>
    </submittedName>
</protein>
<dbReference type="Proteomes" id="UP000674938">
    <property type="component" value="Unassembled WGS sequence"/>
</dbReference>
<evidence type="ECO:0000259" key="2">
    <source>
        <dbReference type="PROSITE" id="PS51186"/>
    </source>
</evidence>
<dbReference type="InterPro" id="IPR016181">
    <property type="entry name" value="Acyl_CoA_acyltransferase"/>
</dbReference>
<gene>
    <name evidence="3" type="ORF">I6N95_05250</name>
</gene>
<comment type="caution">
    <text evidence="3">The sequence shown here is derived from an EMBL/GenBank/DDBJ whole genome shotgun (WGS) entry which is preliminary data.</text>
</comment>
<feature type="domain" description="N-acetyltransferase" evidence="2">
    <location>
        <begin position="4"/>
        <end position="159"/>
    </location>
</feature>
<keyword evidence="4" id="KW-1185">Reference proteome</keyword>
<dbReference type="PANTHER" id="PTHR31438:SF1">
    <property type="entry name" value="LYSINE N-ACYLTRANSFERASE C17G9.06C-RELATED"/>
    <property type="match status" value="1"/>
</dbReference>
<dbReference type="EMBL" id="JAEEGA010000002">
    <property type="protein sequence ID" value="MBP1040417.1"/>
    <property type="molecule type" value="Genomic_DNA"/>
</dbReference>
<dbReference type="GO" id="GO:0046677">
    <property type="term" value="P:response to antibiotic"/>
    <property type="evidence" value="ECO:0007669"/>
    <property type="project" value="UniProtKB-KW"/>
</dbReference>
<dbReference type="AlphaFoldDB" id="A0A940P2T9"/>
<evidence type="ECO:0000256" key="1">
    <source>
        <dbReference type="ARBA" id="ARBA00023251"/>
    </source>
</evidence>
<accession>A0A940P2T9</accession>
<organism evidence="3 4">
    <name type="scientific">Vagococcus allomyrinae</name>
    <dbReference type="NCBI Taxonomy" id="2794353"/>
    <lineage>
        <taxon>Bacteria</taxon>
        <taxon>Bacillati</taxon>
        <taxon>Bacillota</taxon>
        <taxon>Bacilli</taxon>
        <taxon>Lactobacillales</taxon>
        <taxon>Enterococcaceae</taxon>
        <taxon>Vagococcus</taxon>
    </lineage>
</organism>
<dbReference type="GO" id="GO:0016410">
    <property type="term" value="F:N-acyltransferase activity"/>
    <property type="evidence" value="ECO:0007669"/>
    <property type="project" value="TreeGrafter"/>
</dbReference>
<dbReference type="Gene3D" id="3.40.630.30">
    <property type="match status" value="1"/>
</dbReference>
<dbReference type="PANTHER" id="PTHR31438">
    <property type="entry name" value="LYSINE N-ACYLTRANSFERASE C17G9.06C-RELATED"/>
    <property type="match status" value="1"/>
</dbReference>
<dbReference type="InterPro" id="IPR000182">
    <property type="entry name" value="GNAT_dom"/>
</dbReference>
<dbReference type="PROSITE" id="PS51186">
    <property type="entry name" value="GNAT"/>
    <property type="match status" value="1"/>
</dbReference>
<proteinExistence type="predicted"/>
<sequence>MNEITLRPFKDEDMPMLAIWLEKQHIRKWYQNPEDWLLEVTERNNTYAWLHHFIVMNEAIAIGFCQYYDCYDARELETWYTVHEPGETFSIDYLIGNEWDIGKGYGKEIVRLLTERIANQEKGQRIVVQPEKENTASNKVLEWNNYVYDDEKKYYVIQL</sequence>
<reference evidence="3" key="1">
    <citation type="submission" date="2020-12" db="EMBL/GenBank/DDBJ databases">
        <title>Vagococcus allomyrinae sp. nov. and Enterococcus lavae sp. nov., isolated from the larvae of Allomyrina dichotoma.</title>
        <authorList>
            <person name="Lee S.D."/>
        </authorList>
    </citation>
    <scope>NUCLEOTIDE SEQUENCE</scope>
    <source>
        <strain evidence="3">BWB3-3</strain>
    </source>
</reference>
<evidence type="ECO:0000313" key="4">
    <source>
        <dbReference type="Proteomes" id="UP000674938"/>
    </source>
</evidence>
<dbReference type="Pfam" id="PF13523">
    <property type="entry name" value="Acetyltransf_8"/>
    <property type="match status" value="1"/>
</dbReference>
<keyword evidence="1" id="KW-0046">Antibiotic resistance</keyword>
<dbReference type="SUPFAM" id="SSF55729">
    <property type="entry name" value="Acyl-CoA N-acyltransferases (Nat)"/>
    <property type="match status" value="1"/>
</dbReference>
<dbReference type="RefSeq" id="WP_209525338.1">
    <property type="nucleotide sequence ID" value="NZ_JAEEGA010000002.1"/>
</dbReference>